<comment type="function">
    <text evidence="11 12">Phosphorylation of dTMP to form dTDP in both de novo and salvage pathways of dTTP synthesis.</text>
</comment>
<evidence type="ECO:0000256" key="7">
    <source>
        <dbReference type="ARBA" id="ARBA00022777"/>
    </source>
</evidence>
<evidence type="ECO:0000256" key="9">
    <source>
        <dbReference type="ARBA" id="ARBA00029962"/>
    </source>
</evidence>
<evidence type="ECO:0000256" key="1">
    <source>
        <dbReference type="ARBA" id="ARBA00009776"/>
    </source>
</evidence>
<protein>
    <recommendedName>
        <fullName evidence="3 12">Thymidylate kinase</fullName>
        <ecNumber evidence="2 12">2.7.4.9</ecNumber>
    </recommendedName>
    <alternativeName>
        <fullName evidence="9 12">dTMP kinase</fullName>
    </alternativeName>
</protein>
<keyword evidence="4 12" id="KW-0808">Transferase</keyword>
<dbReference type="GO" id="GO:0005829">
    <property type="term" value="C:cytosol"/>
    <property type="evidence" value="ECO:0007669"/>
    <property type="project" value="TreeGrafter"/>
</dbReference>
<dbReference type="GO" id="GO:0006235">
    <property type="term" value="P:dTTP biosynthetic process"/>
    <property type="evidence" value="ECO:0007669"/>
    <property type="project" value="UniProtKB-UniRule"/>
</dbReference>
<dbReference type="FunFam" id="3.40.50.300:FF:000225">
    <property type="entry name" value="Thymidylate kinase"/>
    <property type="match status" value="1"/>
</dbReference>
<dbReference type="PANTHER" id="PTHR10344:SF4">
    <property type="entry name" value="UMP-CMP KINASE 2, MITOCHONDRIAL"/>
    <property type="match status" value="1"/>
</dbReference>
<evidence type="ECO:0000313" key="15">
    <source>
        <dbReference type="Proteomes" id="UP000006426"/>
    </source>
</evidence>
<keyword evidence="6 12" id="KW-0547">Nucleotide-binding</keyword>
<reference evidence="14 15" key="1">
    <citation type="journal article" date="2011" name="PLoS Pathog.">
        <title>Dynamic evolution of pathogenicity revealed by sequencing and comparative genomics of 19 Pseudomonas syringae isolates.</title>
        <authorList>
            <person name="Baltrus D.A."/>
            <person name="Nishimura M.T."/>
            <person name="Romanchuk A."/>
            <person name="Chang J.H."/>
            <person name="Mukhtar M.S."/>
            <person name="Cherkis K."/>
            <person name="Roach J."/>
            <person name="Grant S.R."/>
            <person name="Jones C.D."/>
            <person name="Dangl J.L."/>
        </authorList>
    </citation>
    <scope>NUCLEOTIDE SEQUENCE [LARGE SCALE GENOMIC DNA]</scope>
    <source>
        <strain evidence="14 15">M301315</strain>
    </source>
</reference>
<dbReference type="NCBIfam" id="TIGR00041">
    <property type="entry name" value="DTMP_kinase"/>
    <property type="match status" value="1"/>
</dbReference>
<keyword evidence="7 12" id="KW-0418">Kinase</keyword>
<dbReference type="Pfam" id="PF02223">
    <property type="entry name" value="Thymidylate_kin"/>
    <property type="match status" value="1"/>
</dbReference>
<evidence type="ECO:0000256" key="10">
    <source>
        <dbReference type="ARBA" id="ARBA00048743"/>
    </source>
</evidence>
<keyword evidence="5 12" id="KW-0545">Nucleotide biosynthesis</keyword>
<keyword evidence="8 12" id="KW-0067">ATP-binding</keyword>
<evidence type="ECO:0000256" key="12">
    <source>
        <dbReference type="HAMAP-Rule" id="MF_00165"/>
    </source>
</evidence>
<dbReference type="GO" id="GO:0004798">
    <property type="term" value="F:dTMP kinase activity"/>
    <property type="evidence" value="ECO:0007669"/>
    <property type="project" value="UniProtKB-UniRule"/>
</dbReference>
<dbReference type="InterPro" id="IPR027417">
    <property type="entry name" value="P-loop_NTPase"/>
</dbReference>
<evidence type="ECO:0000259" key="13">
    <source>
        <dbReference type="Pfam" id="PF02223"/>
    </source>
</evidence>
<dbReference type="AlphaFoldDB" id="A0AAD0PX31"/>
<dbReference type="InterPro" id="IPR018095">
    <property type="entry name" value="Thymidylate_kin_CS"/>
</dbReference>
<evidence type="ECO:0000256" key="6">
    <source>
        <dbReference type="ARBA" id="ARBA00022741"/>
    </source>
</evidence>
<dbReference type="HAMAP" id="MF_00165">
    <property type="entry name" value="Thymidylate_kinase"/>
    <property type="match status" value="1"/>
</dbReference>
<dbReference type="CDD" id="cd01672">
    <property type="entry name" value="TMPK"/>
    <property type="match status" value="1"/>
</dbReference>
<organism evidence="14 15">
    <name type="scientific">Pseudomonas amygdali pv. lachrymans str. M301315</name>
    <dbReference type="NCBI Taxonomy" id="629260"/>
    <lineage>
        <taxon>Bacteria</taxon>
        <taxon>Pseudomonadati</taxon>
        <taxon>Pseudomonadota</taxon>
        <taxon>Gammaproteobacteria</taxon>
        <taxon>Pseudomonadales</taxon>
        <taxon>Pseudomonadaceae</taxon>
        <taxon>Pseudomonas</taxon>
        <taxon>Pseudomonas amygdali</taxon>
    </lineage>
</organism>
<dbReference type="InterPro" id="IPR039430">
    <property type="entry name" value="Thymidylate_kin-like_dom"/>
</dbReference>
<dbReference type="Gene3D" id="3.40.50.300">
    <property type="entry name" value="P-loop containing nucleotide triphosphate hydrolases"/>
    <property type="match status" value="1"/>
</dbReference>
<keyword evidence="14" id="KW-0614">Plasmid</keyword>
<dbReference type="SUPFAM" id="SSF52540">
    <property type="entry name" value="P-loop containing nucleoside triphosphate hydrolases"/>
    <property type="match status" value="1"/>
</dbReference>
<feature type="domain" description="Thymidylate kinase-like" evidence="13">
    <location>
        <begin position="10"/>
        <end position="198"/>
    </location>
</feature>
<dbReference type="GO" id="GO:0006227">
    <property type="term" value="P:dUDP biosynthetic process"/>
    <property type="evidence" value="ECO:0007669"/>
    <property type="project" value="TreeGrafter"/>
</dbReference>
<evidence type="ECO:0000256" key="8">
    <source>
        <dbReference type="ARBA" id="ARBA00022840"/>
    </source>
</evidence>
<evidence type="ECO:0000256" key="11">
    <source>
        <dbReference type="ARBA" id="ARBA00057735"/>
    </source>
</evidence>
<accession>A0AAD0PX31</accession>
<comment type="caution">
    <text evidence="12">Lacks conserved residue(s) required for the propagation of feature annotation.</text>
</comment>
<evidence type="ECO:0000256" key="5">
    <source>
        <dbReference type="ARBA" id="ARBA00022727"/>
    </source>
</evidence>
<dbReference type="PROSITE" id="PS01331">
    <property type="entry name" value="THYMIDYLATE_KINASE"/>
    <property type="match status" value="1"/>
</dbReference>
<geneLocation type="plasmid" evidence="15">
    <name>pmppla107</name>
</geneLocation>
<evidence type="ECO:0000313" key="14">
    <source>
        <dbReference type="EMBL" id="AXH60364.1"/>
    </source>
</evidence>
<gene>
    <name evidence="12 14" type="primary">tmk</name>
    <name evidence="14" type="ORF">PLA107_034915</name>
</gene>
<dbReference type="PANTHER" id="PTHR10344">
    <property type="entry name" value="THYMIDYLATE KINASE"/>
    <property type="match status" value="1"/>
</dbReference>
<proteinExistence type="inferred from homology"/>
<sequence length="214" mass="23140">MNKKGLVICIDGSNGGFKSTTLKALAQHLSSQGHEVICTAEPGGTPIGEKIRVLTRSPENSEMSPLSNMLLFAAARAQNVEQVIRPAIERGCICLVDRFSSSSRAFQHAGQGMPLSLVSEIDAIARDGVAADYTLIFDLDPKLGLERNGGGKAADDKFELTGFEFLDRVRADYLVQAAEAPERFEVIDASRPYEQVLKSAIEAVDRYLARLAAV</sequence>
<dbReference type="InterPro" id="IPR018094">
    <property type="entry name" value="Thymidylate_kinase"/>
</dbReference>
<evidence type="ECO:0000256" key="4">
    <source>
        <dbReference type="ARBA" id="ARBA00022679"/>
    </source>
</evidence>
<dbReference type="GeneID" id="39474665"/>
<comment type="catalytic activity">
    <reaction evidence="10 12">
        <text>dTMP + ATP = dTDP + ADP</text>
        <dbReference type="Rhea" id="RHEA:13517"/>
        <dbReference type="ChEBI" id="CHEBI:30616"/>
        <dbReference type="ChEBI" id="CHEBI:58369"/>
        <dbReference type="ChEBI" id="CHEBI:63528"/>
        <dbReference type="ChEBI" id="CHEBI:456216"/>
        <dbReference type="EC" id="2.7.4.9"/>
    </reaction>
</comment>
<comment type="similarity">
    <text evidence="1 12">Belongs to the thymidylate kinase family.</text>
</comment>
<evidence type="ECO:0000256" key="3">
    <source>
        <dbReference type="ARBA" id="ARBA00017144"/>
    </source>
</evidence>
<dbReference type="EC" id="2.7.4.9" evidence="2 12"/>
<evidence type="ECO:0000256" key="2">
    <source>
        <dbReference type="ARBA" id="ARBA00012980"/>
    </source>
</evidence>
<dbReference type="EMBL" id="CP031226">
    <property type="protein sequence ID" value="AXH60364.1"/>
    <property type="molecule type" value="Genomic_DNA"/>
</dbReference>
<name>A0AAD0PX31_PSEAV</name>
<dbReference type="GO" id="GO:0005524">
    <property type="term" value="F:ATP binding"/>
    <property type="evidence" value="ECO:0007669"/>
    <property type="project" value="UniProtKB-UniRule"/>
</dbReference>
<dbReference type="RefSeq" id="WP_005742487.1">
    <property type="nucleotide sequence ID" value="NZ_CP031226.1"/>
</dbReference>
<dbReference type="GO" id="GO:0006233">
    <property type="term" value="P:dTDP biosynthetic process"/>
    <property type="evidence" value="ECO:0007669"/>
    <property type="project" value="InterPro"/>
</dbReference>
<dbReference type="Proteomes" id="UP000006426">
    <property type="component" value="Plasmid pmppla107"/>
</dbReference>